<dbReference type="CDD" id="cd01099">
    <property type="entry name" value="PAN_AP_HGF"/>
    <property type="match status" value="2"/>
</dbReference>
<dbReference type="InterPro" id="IPR003609">
    <property type="entry name" value="Pan_app"/>
</dbReference>
<gene>
    <name evidence="3" type="ORF">Pcinc_039409</name>
</gene>
<dbReference type="AlphaFoldDB" id="A0AAE1EJ72"/>
<protein>
    <recommendedName>
        <fullName evidence="2">Apple domain-containing protein</fullName>
    </recommendedName>
</protein>
<reference evidence="3" key="1">
    <citation type="submission" date="2023-10" db="EMBL/GenBank/DDBJ databases">
        <title>Genome assemblies of two species of porcelain crab, Petrolisthes cinctipes and Petrolisthes manimaculis (Anomura: Porcellanidae).</title>
        <authorList>
            <person name="Angst P."/>
        </authorList>
    </citation>
    <scope>NUCLEOTIDE SEQUENCE</scope>
    <source>
        <strain evidence="3">PB745_01</strain>
        <tissue evidence="3">Gill</tissue>
    </source>
</reference>
<evidence type="ECO:0000259" key="2">
    <source>
        <dbReference type="PROSITE" id="PS50948"/>
    </source>
</evidence>
<feature type="compositionally biased region" description="Polar residues" evidence="1">
    <location>
        <begin position="273"/>
        <end position="284"/>
    </location>
</feature>
<dbReference type="EMBL" id="JAWQEG010006714">
    <property type="protein sequence ID" value="KAK3854084.1"/>
    <property type="molecule type" value="Genomic_DNA"/>
</dbReference>
<proteinExistence type="predicted"/>
<sequence length="320" mass="36349">MDGERGERLDFSSSSCISYDRTSVGRRRSLVPVQGSNYFEKICLSGVEYGRICGNERLWSFERVLDSFLEGFDNKTIRSVETRAECLKFCLMETEFQCRSCEYNIQEKVCTLSPEDRRTKPNNFVTRPGSLIDYLENQCVKMLPDCRYAIQNDVMVVSMDQLEFANVQSDCESLCDKSRIMTCRSYTYDPEQKRCYLSGDDSISLNTTVLPFKQGVITGEKQCTVSQCQIDQGTIIYEKITGRSVRTARRNCTDSMNHRGDLQRSAPGDATRTRVSVQPLQWTTPGIDASSWTETHRDDPQTYSVHPARATSKRSASGVS</sequence>
<dbReference type="SMART" id="SM00473">
    <property type="entry name" value="PAN_AP"/>
    <property type="match status" value="2"/>
</dbReference>
<keyword evidence="4" id="KW-1185">Reference proteome</keyword>
<dbReference type="GO" id="GO:0009653">
    <property type="term" value="P:anatomical structure morphogenesis"/>
    <property type="evidence" value="ECO:0007669"/>
    <property type="project" value="TreeGrafter"/>
</dbReference>
<accession>A0AAE1EJ72</accession>
<dbReference type="PROSITE" id="PS50948">
    <property type="entry name" value="PAN"/>
    <property type="match status" value="2"/>
</dbReference>
<comment type="caution">
    <text evidence="3">The sequence shown here is derived from an EMBL/GenBank/DDBJ whole genome shotgun (WGS) entry which is preliminary data.</text>
</comment>
<evidence type="ECO:0000313" key="3">
    <source>
        <dbReference type="EMBL" id="KAK3854084.1"/>
    </source>
</evidence>
<feature type="domain" description="Apple" evidence="2">
    <location>
        <begin position="146"/>
        <end position="223"/>
    </location>
</feature>
<dbReference type="InterPro" id="IPR052774">
    <property type="entry name" value="Celegans_DevNeuronal_Protein"/>
</dbReference>
<dbReference type="Gene3D" id="3.50.4.10">
    <property type="entry name" value="Hepatocyte Growth Factor"/>
    <property type="match status" value="2"/>
</dbReference>
<name>A0AAE1EJ72_PETCI</name>
<evidence type="ECO:0000256" key="1">
    <source>
        <dbReference type="SAM" id="MobiDB-lite"/>
    </source>
</evidence>
<dbReference type="PANTHER" id="PTHR47327:SF1">
    <property type="entry name" value="RE15579P"/>
    <property type="match status" value="1"/>
</dbReference>
<feature type="domain" description="Apple" evidence="2">
    <location>
        <begin position="53"/>
        <end position="139"/>
    </location>
</feature>
<organism evidence="3 4">
    <name type="scientific">Petrolisthes cinctipes</name>
    <name type="common">Flat porcelain crab</name>
    <dbReference type="NCBI Taxonomy" id="88211"/>
    <lineage>
        <taxon>Eukaryota</taxon>
        <taxon>Metazoa</taxon>
        <taxon>Ecdysozoa</taxon>
        <taxon>Arthropoda</taxon>
        <taxon>Crustacea</taxon>
        <taxon>Multicrustacea</taxon>
        <taxon>Malacostraca</taxon>
        <taxon>Eumalacostraca</taxon>
        <taxon>Eucarida</taxon>
        <taxon>Decapoda</taxon>
        <taxon>Pleocyemata</taxon>
        <taxon>Anomura</taxon>
        <taxon>Galatheoidea</taxon>
        <taxon>Porcellanidae</taxon>
        <taxon>Petrolisthes</taxon>
    </lineage>
</organism>
<feature type="region of interest" description="Disordered" evidence="1">
    <location>
        <begin position="254"/>
        <end position="320"/>
    </location>
</feature>
<dbReference type="SUPFAM" id="SSF57414">
    <property type="entry name" value="Hairpin loop containing domain-like"/>
    <property type="match status" value="2"/>
</dbReference>
<evidence type="ECO:0000313" key="4">
    <source>
        <dbReference type="Proteomes" id="UP001286313"/>
    </source>
</evidence>
<dbReference type="Pfam" id="PF00024">
    <property type="entry name" value="PAN_1"/>
    <property type="match status" value="2"/>
</dbReference>
<dbReference type="Proteomes" id="UP001286313">
    <property type="component" value="Unassembled WGS sequence"/>
</dbReference>
<dbReference type="PANTHER" id="PTHR47327">
    <property type="entry name" value="FI18240P1-RELATED"/>
    <property type="match status" value="1"/>
</dbReference>